<evidence type="ECO:0000313" key="3">
    <source>
        <dbReference type="EMBL" id="MBO8456584.1"/>
    </source>
</evidence>
<feature type="chain" id="PRO_5038526703" evidence="2">
    <location>
        <begin position="22"/>
        <end position="344"/>
    </location>
</feature>
<dbReference type="Gene3D" id="2.60.40.2630">
    <property type="match status" value="1"/>
</dbReference>
<reference evidence="3" key="2">
    <citation type="journal article" date="2021" name="PeerJ">
        <title>Extensive microbial diversity within the chicken gut microbiome revealed by metagenomics and culture.</title>
        <authorList>
            <person name="Gilroy R."/>
            <person name="Ravi A."/>
            <person name="Getino M."/>
            <person name="Pursley I."/>
            <person name="Horton D.L."/>
            <person name="Alikhan N.F."/>
            <person name="Baker D."/>
            <person name="Gharbi K."/>
            <person name="Hall N."/>
            <person name="Watson M."/>
            <person name="Adriaenssens E.M."/>
            <person name="Foster-Nyarko E."/>
            <person name="Jarju S."/>
            <person name="Secka A."/>
            <person name="Antonio M."/>
            <person name="Oren A."/>
            <person name="Chaudhuri R.R."/>
            <person name="La Ragione R."/>
            <person name="Hildebrand F."/>
            <person name="Pallen M.J."/>
        </authorList>
    </citation>
    <scope>NUCLEOTIDE SEQUENCE</scope>
    <source>
        <strain evidence="3">B1-3475</strain>
    </source>
</reference>
<feature type="region of interest" description="Disordered" evidence="1">
    <location>
        <begin position="325"/>
        <end position="344"/>
    </location>
</feature>
<dbReference type="EMBL" id="JADIMK010000102">
    <property type="protein sequence ID" value="MBO8456584.1"/>
    <property type="molecule type" value="Genomic_DNA"/>
</dbReference>
<feature type="signal peptide" evidence="2">
    <location>
        <begin position="1"/>
        <end position="21"/>
    </location>
</feature>
<proteinExistence type="predicted"/>
<dbReference type="AlphaFoldDB" id="A0A9D9HMI5"/>
<evidence type="ECO:0000256" key="1">
    <source>
        <dbReference type="SAM" id="MobiDB-lite"/>
    </source>
</evidence>
<protein>
    <submittedName>
        <fullName evidence="3">Fimbrillin family protein</fullName>
    </submittedName>
</protein>
<reference evidence="3" key="1">
    <citation type="submission" date="2020-10" db="EMBL/GenBank/DDBJ databases">
        <authorList>
            <person name="Gilroy R."/>
        </authorList>
    </citation>
    <scope>NUCLEOTIDE SEQUENCE</scope>
    <source>
        <strain evidence="3">B1-3475</strain>
    </source>
</reference>
<gene>
    <name evidence="3" type="ORF">IAC08_09335</name>
</gene>
<keyword evidence="2" id="KW-0732">Signal</keyword>
<dbReference type="InterPro" id="IPR025049">
    <property type="entry name" value="Mfa-like_1"/>
</dbReference>
<organism evidence="3 4">
    <name type="scientific">Candidatus Cryptobacteroides intestinigallinarum</name>
    <dbReference type="NCBI Taxonomy" id="2840767"/>
    <lineage>
        <taxon>Bacteria</taxon>
        <taxon>Pseudomonadati</taxon>
        <taxon>Bacteroidota</taxon>
        <taxon>Bacteroidia</taxon>
        <taxon>Bacteroidales</taxon>
        <taxon>Candidatus Cryptobacteroides</taxon>
    </lineage>
</organism>
<dbReference type="PROSITE" id="PS51257">
    <property type="entry name" value="PROKAR_LIPOPROTEIN"/>
    <property type="match status" value="1"/>
</dbReference>
<dbReference type="CDD" id="cd13120">
    <property type="entry name" value="BF2867_like_N"/>
    <property type="match status" value="1"/>
</dbReference>
<sequence>MKRFILIAMAAASVFASCSKASVVVPDDEAWVNDESLPVPVTFSAPGLDLSLTKAIVNGTIEGSVMNGLDIGVFGLATVDGVPAWSDNADGVLINNRRVTTGEDGSVTFDPKVYYPSDNDLNYSFYAYYPYNGAQDNGNSYSVNFTIGYTDVLWAEEHAISFGTDPRYEGFNAEYCRYVKKIGRTDLMPALNFQHLLTALRFVAKAAADLDNITVYRVVVKDVNTKGVLEVAGPDAGTMTFSEPGERPLKLTADANTSILDVAPTVAGAELGTVILEPMNTVTVEVTLKLDNNTSNTVTASLNGNFTAGHRYTLTLTVNSPEEVEISTSLDPWVDEGGSGSTIG</sequence>
<accession>A0A9D9HMI5</accession>
<dbReference type="Gene3D" id="2.60.40.2620">
    <property type="entry name" value="Fimbrillin-like"/>
    <property type="match status" value="1"/>
</dbReference>
<dbReference type="Pfam" id="PF13149">
    <property type="entry name" value="Mfa_like_1"/>
    <property type="match status" value="1"/>
</dbReference>
<evidence type="ECO:0000256" key="2">
    <source>
        <dbReference type="SAM" id="SignalP"/>
    </source>
</evidence>
<comment type="caution">
    <text evidence="3">The sequence shown here is derived from an EMBL/GenBank/DDBJ whole genome shotgun (WGS) entry which is preliminary data.</text>
</comment>
<dbReference type="Proteomes" id="UP000823617">
    <property type="component" value="Unassembled WGS sequence"/>
</dbReference>
<name>A0A9D9HMI5_9BACT</name>
<evidence type="ECO:0000313" key="4">
    <source>
        <dbReference type="Proteomes" id="UP000823617"/>
    </source>
</evidence>
<dbReference type="InterPro" id="IPR042278">
    <property type="entry name" value="Mfa-like_1_N"/>
</dbReference>
<dbReference type="CDD" id="cd13121">
    <property type="entry name" value="BF2867_like_C"/>
    <property type="match status" value="1"/>
</dbReference>